<reference evidence="2" key="1">
    <citation type="submission" date="2020-11" db="EMBL/GenBank/DDBJ databases">
        <authorList>
            <person name="Whitehead M."/>
        </authorList>
    </citation>
    <scope>NUCLEOTIDE SEQUENCE</scope>
    <source>
        <strain evidence="2">EGII</strain>
    </source>
</reference>
<protein>
    <submittedName>
        <fullName evidence="2">(Mediterranean fruit fly) hypothetical protein</fullName>
    </submittedName>
</protein>
<keyword evidence="3" id="KW-1185">Reference proteome</keyword>
<sequence>MQLAHSDSEKKGDFGVNVCVYVCTYIQRCASCSLCSHIRMYVCMYVCLYSPSCTLKRQIIITYAPLCELWRRSRFAKLAGNGVCVVFFLFFGLTASEPVSQGCHVLSRAPCMYFGVQFISAKFAALSFSVSTSNTGTDCVRVCMYLCVCV</sequence>
<comment type="caution">
    <text evidence="2">The sequence shown here is derived from an EMBL/GenBank/DDBJ whole genome shotgun (WGS) entry which is preliminary data.</text>
</comment>
<evidence type="ECO:0000313" key="3">
    <source>
        <dbReference type="Proteomes" id="UP000606786"/>
    </source>
</evidence>
<accession>A0A811VAT6</accession>
<feature type="transmembrane region" description="Helical" evidence="1">
    <location>
        <begin position="78"/>
        <end position="96"/>
    </location>
</feature>
<keyword evidence="1" id="KW-1133">Transmembrane helix</keyword>
<dbReference type="AlphaFoldDB" id="A0A811VAT6"/>
<dbReference type="Proteomes" id="UP000606786">
    <property type="component" value="Unassembled WGS sequence"/>
</dbReference>
<keyword evidence="1" id="KW-0812">Transmembrane</keyword>
<name>A0A811VAT6_CERCA</name>
<proteinExistence type="predicted"/>
<evidence type="ECO:0000256" key="1">
    <source>
        <dbReference type="SAM" id="Phobius"/>
    </source>
</evidence>
<gene>
    <name evidence="2" type="ORF">CCAP1982_LOCUS21435</name>
</gene>
<organism evidence="2 3">
    <name type="scientific">Ceratitis capitata</name>
    <name type="common">Mediterranean fruit fly</name>
    <name type="synonym">Tephritis capitata</name>
    <dbReference type="NCBI Taxonomy" id="7213"/>
    <lineage>
        <taxon>Eukaryota</taxon>
        <taxon>Metazoa</taxon>
        <taxon>Ecdysozoa</taxon>
        <taxon>Arthropoda</taxon>
        <taxon>Hexapoda</taxon>
        <taxon>Insecta</taxon>
        <taxon>Pterygota</taxon>
        <taxon>Neoptera</taxon>
        <taxon>Endopterygota</taxon>
        <taxon>Diptera</taxon>
        <taxon>Brachycera</taxon>
        <taxon>Muscomorpha</taxon>
        <taxon>Tephritoidea</taxon>
        <taxon>Tephritidae</taxon>
        <taxon>Ceratitis</taxon>
        <taxon>Ceratitis</taxon>
    </lineage>
</organism>
<evidence type="ECO:0000313" key="2">
    <source>
        <dbReference type="EMBL" id="CAD7013368.1"/>
    </source>
</evidence>
<keyword evidence="1" id="KW-0472">Membrane</keyword>
<dbReference type="EMBL" id="CAJHJT010000056">
    <property type="protein sequence ID" value="CAD7013368.1"/>
    <property type="molecule type" value="Genomic_DNA"/>
</dbReference>